<keyword evidence="3" id="KW-1185">Reference proteome</keyword>
<gene>
    <name evidence="2" type="ORF">DBV39_09200</name>
</gene>
<evidence type="ECO:0000256" key="1">
    <source>
        <dbReference type="SAM" id="MobiDB-lite"/>
    </source>
</evidence>
<reference evidence="2 3" key="1">
    <citation type="submission" date="2018-04" db="EMBL/GenBank/DDBJ databases">
        <title>Bordetella sp. HZ20 isolated from seawater.</title>
        <authorList>
            <person name="Sun C."/>
        </authorList>
    </citation>
    <scope>NUCLEOTIDE SEQUENCE [LARGE SCALE GENOMIC DNA]</scope>
    <source>
        <strain evidence="2 3">HZ20</strain>
    </source>
</reference>
<protein>
    <submittedName>
        <fullName evidence="2">DUF1178 domain-containing protein</fullName>
    </submittedName>
</protein>
<organism evidence="2 3">
    <name type="scientific">Orrella marina</name>
    <dbReference type="NCBI Taxonomy" id="2163011"/>
    <lineage>
        <taxon>Bacteria</taxon>
        <taxon>Pseudomonadati</taxon>
        <taxon>Pseudomonadota</taxon>
        <taxon>Betaproteobacteria</taxon>
        <taxon>Burkholderiales</taxon>
        <taxon>Alcaligenaceae</taxon>
        <taxon>Orrella</taxon>
    </lineage>
</organism>
<dbReference type="EMBL" id="CP028901">
    <property type="protein sequence ID" value="AWB33855.1"/>
    <property type="molecule type" value="Genomic_DNA"/>
</dbReference>
<evidence type="ECO:0000313" key="3">
    <source>
        <dbReference type="Proteomes" id="UP000244571"/>
    </source>
</evidence>
<dbReference type="RefSeq" id="WP_108621282.1">
    <property type="nucleotide sequence ID" value="NZ_CP028901.1"/>
</dbReference>
<feature type="region of interest" description="Disordered" evidence="1">
    <location>
        <begin position="51"/>
        <end position="79"/>
    </location>
</feature>
<dbReference type="OrthoDB" id="5295943at2"/>
<dbReference type="InterPro" id="IPR009562">
    <property type="entry name" value="DUF1178"/>
</dbReference>
<dbReference type="KEGG" id="boz:DBV39_09200"/>
<dbReference type="Proteomes" id="UP000244571">
    <property type="component" value="Chromosome"/>
</dbReference>
<sequence>MGLKVFNLQCETGHLFEGWFGSHEDYGDQHARGLIECPVCQSSAIEKLPSAPRINKGRSGRTDVAAMQDSAESGPALADASQEMARIQAQILQQVREYVSKTEDVGVQFAQEARRIHEGEAHVRPIRGLATAQERDELAEDGITVMAVPEFLNTDRLN</sequence>
<proteinExistence type="predicted"/>
<accession>A0A2R4XJ88</accession>
<evidence type="ECO:0000313" key="2">
    <source>
        <dbReference type="EMBL" id="AWB33855.1"/>
    </source>
</evidence>
<name>A0A2R4XJ88_9BURK</name>
<dbReference type="Pfam" id="PF06676">
    <property type="entry name" value="DUF1178"/>
    <property type="match status" value="1"/>
</dbReference>
<dbReference type="PIRSF" id="PIRSF032131">
    <property type="entry name" value="UCP032131"/>
    <property type="match status" value="1"/>
</dbReference>
<dbReference type="AlphaFoldDB" id="A0A2R4XJ88"/>